<name>A0A7J6I904_CANSA</name>
<gene>
    <name evidence="2" type="ORF">G4B88_002649</name>
</gene>
<dbReference type="InterPro" id="IPR040256">
    <property type="entry name" value="At4g02000-like"/>
</dbReference>
<accession>A0A7J6I904</accession>
<dbReference type="PANTHER" id="PTHR31286">
    <property type="entry name" value="GLYCINE-RICH CELL WALL STRUCTURAL PROTEIN 1.8-LIKE"/>
    <property type="match status" value="1"/>
</dbReference>
<dbReference type="Proteomes" id="UP000583929">
    <property type="component" value="Unassembled WGS sequence"/>
</dbReference>
<proteinExistence type="predicted"/>
<evidence type="ECO:0000313" key="2">
    <source>
        <dbReference type="EMBL" id="KAF4403796.1"/>
    </source>
</evidence>
<dbReference type="EMBL" id="JAATIQ010000003">
    <property type="protein sequence ID" value="KAF4403796.1"/>
    <property type="molecule type" value="Genomic_DNA"/>
</dbReference>
<dbReference type="InterPro" id="IPR025558">
    <property type="entry name" value="DUF4283"/>
</dbReference>
<evidence type="ECO:0000259" key="1">
    <source>
        <dbReference type="Pfam" id="PF14111"/>
    </source>
</evidence>
<dbReference type="AlphaFoldDB" id="A0A7J6I904"/>
<feature type="domain" description="DUF4283" evidence="1">
    <location>
        <begin position="43"/>
        <end position="122"/>
    </location>
</feature>
<dbReference type="PANTHER" id="PTHR31286:SF183">
    <property type="entry name" value="CCHC-TYPE DOMAIN-CONTAINING PROTEIN"/>
    <property type="match status" value="1"/>
</dbReference>
<evidence type="ECO:0000313" key="3">
    <source>
        <dbReference type="Proteomes" id="UP000583929"/>
    </source>
</evidence>
<sequence length="150" mass="17402">MASSSYSVKDLEDDYASIQIDDEEVTELAFDLDENISQGTDDRLCIVGRFLTGRAIDFDAMRHVMASLWQPGKGMYVKELEPNRYLFQFYHELDLKRVVDGSPWTFNRVQFVFERMKPGVDPRLVVINSLDIWVQIHGLQYGSKTEQFPL</sequence>
<comment type="caution">
    <text evidence="2">The sequence shown here is derived from an EMBL/GenBank/DDBJ whole genome shotgun (WGS) entry which is preliminary data.</text>
</comment>
<reference evidence="2 3" key="1">
    <citation type="journal article" date="2020" name="bioRxiv">
        <title>Sequence and annotation of 42 cannabis genomes reveals extensive copy number variation in cannabinoid synthesis and pathogen resistance genes.</title>
        <authorList>
            <person name="Mckernan K.J."/>
            <person name="Helbert Y."/>
            <person name="Kane L.T."/>
            <person name="Ebling H."/>
            <person name="Zhang L."/>
            <person name="Liu B."/>
            <person name="Eaton Z."/>
            <person name="Mclaughlin S."/>
            <person name="Kingan S."/>
            <person name="Baybayan P."/>
            <person name="Concepcion G."/>
            <person name="Jordan M."/>
            <person name="Riva A."/>
            <person name="Barbazuk W."/>
            <person name="Harkins T."/>
        </authorList>
    </citation>
    <scope>NUCLEOTIDE SEQUENCE [LARGE SCALE GENOMIC DNA]</scope>
    <source>
        <strain evidence="3">cv. Jamaican Lion 4</strain>
        <tissue evidence="2">Leaf</tissue>
    </source>
</reference>
<keyword evidence="3" id="KW-1185">Reference proteome</keyword>
<organism evidence="2 3">
    <name type="scientific">Cannabis sativa</name>
    <name type="common">Hemp</name>
    <name type="synonym">Marijuana</name>
    <dbReference type="NCBI Taxonomy" id="3483"/>
    <lineage>
        <taxon>Eukaryota</taxon>
        <taxon>Viridiplantae</taxon>
        <taxon>Streptophyta</taxon>
        <taxon>Embryophyta</taxon>
        <taxon>Tracheophyta</taxon>
        <taxon>Spermatophyta</taxon>
        <taxon>Magnoliopsida</taxon>
        <taxon>eudicotyledons</taxon>
        <taxon>Gunneridae</taxon>
        <taxon>Pentapetalae</taxon>
        <taxon>rosids</taxon>
        <taxon>fabids</taxon>
        <taxon>Rosales</taxon>
        <taxon>Cannabaceae</taxon>
        <taxon>Cannabis</taxon>
    </lineage>
</organism>
<protein>
    <recommendedName>
        <fullName evidence="1">DUF4283 domain-containing protein</fullName>
    </recommendedName>
</protein>
<dbReference type="Pfam" id="PF14111">
    <property type="entry name" value="DUF4283"/>
    <property type="match status" value="1"/>
</dbReference>